<protein>
    <submittedName>
        <fullName evidence="2">Uncharacterized protein</fullName>
    </submittedName>
</protein>
<evidence type="ECO:0000313" key="3">
    <source>
        <dbReference type="Proteomes" id="UP000219369"/>
    </source>
</evidence>
<proteinExistence type="predicted"/>
<organism evidence="2 3">
    <name type="scientific">Fusarium oxysporum</name>
    <name type="common">Fusarium vascular wilt</name>
    <dbReference type="NCBI Taxonomy" id="5507"/>
    <lineage>
        <taxon>Eukaryota</taxon>
        <taxon>Fungi</taxon>
        <taxon>Dikarya</taxon>
        <taxon>Ascomycota</taxon>
        <taxon>Pezizomycotina</taxon>
        <taxon>Sordariomycetes</taxon>
        <taxon>Hypocreomycetidae</taxon>
        <taxon>Hypocreales</taxon>
        <taxon>Nectriaceae</taxon>
        <taxon>Fusarium</taxon>
        <taxon>Fusarium oxysporum species complex</taxon>
    </lineage>
</organism>
<evidence type="ECO:0000313" key="2">
    <source>
        <dbReference type="EMBL" id="SCO87649.1"/>
    </source>
</evidence>
<sequence>MGKTTGGKDTRKKEGFGEGDTGAESVRLQFITRQPVGTSITAKFKWGGAS</sequence>
<reference evidence="3" key="1">
    <citation type="submission" date="2016-09" db="EMBL/GenBank/DDBJ databases">
        <authorList>
            <person name="Guldener U."/>
        </authorList>
    </citation>
    <scope>NUCLEOTIDE SEQUENCE [LARGE SCALE GENOMIC DNA]</scope>
    <source>
        <strain evidence="3">V64-1</strain>
    </source>
</reference>
<accession>A0A2H3U0E2</accession>
<gene>
    <name evidence="2" type="ORF">FRV6_11776</name>
</gene>
<name>A0A2H3U0E2_FUSOX</name>
<evidence type="ECO:0000256" key="1">
    <source>
        <dbReference type="SAM" id="MobiDB-lite"/>
    </source>
</evidence>
<dbReference type="EMBL" id="FMJY01000007">
    <property type="protein sequence ID" value="SCO87649.1"/>
    <property type="molecule type" value="Genomic_DNA"/>
</dbReference>
<dbReference type="AlphaFoldDB" id="A0A2H3U0E2"/>
<dbReference type="Proteomes" id="UP000219369">
    <property type="component" value="Unassembled WGS sequence"/>
</dbReference>
<feature type="compositionally biased region" description="Basic and acidic residues" evidence="1">
    <location>
        <begin position="1"/>
        <end position="16"/>
    </location>
</feature>
<feature type="region of interest" description="Disordered" evidence="1">
    <location>
        <begin position="1"/>
        <end position="26"/>
    </location>
</feature>